<dbReference type="PANTHER" id="PTHR33332">
    <property type="entry name" value="REVERSE TRANSCRIPTASE DOMAIN-CONTAINING PROTEIN"/>
    <property type="match status" value="1"/>
</dbReference>
<keyword evidence="1" id="KW-0649">Protein kinase inhibitor</keyword>
<sequence length="89" mass="9845">MSDVPWGSVLGLAPSFDIFVSDMDSGIECTLSKFADDTKLCSTVNPHPNTVGTDAIQRDLDRLERWVHVNLMKITNAKCKDLHMVQGNP</sequence>
<dbReference type="EMBL" id="BAAFJT010000001">
    <property type="protein sequence ID" value="GAB0179461.1"/>
    <property type="molecule type" value="Genomic_DNA"/>
</dbReference>
<keyword evidence="2" id="KW-1185">Reference proteome</keyword>
<evidence type="ECO:0000313" key="2">
    <source>
        <dbReference type="Proteomes" id="UP001623348"/>
    </source>
</evidence>
<gene>
    <name evidence="1" type="ORF">GRJ2_000411400</name>
</gene>
<name>A0ABC9W2A8_GRUJA</name>
<dbReference type="GO" id="GO:0004860">
    <property type="term" value="F:protein kinase inhibitor activity"/>
    <property type="evidence" value="ECO:0007669"/>
    <property type="project" value="UniProtKB-KW"/>
</dbReference>
<organism evidence="1 2">
    <name type="scientific">Grus japonensis</name>
    <name type="common">Japanese crane</name>
    <name type="synonym">Red-crowned crane</name>
    <dbReference type="NCBI Taxonomy" id="30415"/>
    <lineage>
        <taxon>Eukaryota</taxon>
        <taxon>Metazoa</taxon>
        <taxon>Chordata</taxon>
        <taxon>Craniata</taxon>
        <taxon>Vertebrata</taxon>
        <taxon>Euteleostomi</taxon>
        <taxon>Archelosauria</taxon>
        <taxon>Archosauria</taxon>
        <taxon>Dinosauria</taxon>
        <taxon>Saurischia</taxon>
        <taxon>Theropoda</taxon>
        <taxon>Coelurosauria</taxon>
        <taxon>Aves</taxon>
        <taxon>Neognathae</taxon>
        <taxon>Neoaves</taxon>
        <taxon>Gruiformes</taxon>
        <taxon>Gruidae</taxon>
        <taxon>Grus</taxon>
    </lineage>
</organism>
<protein>
    <submittedName>
        <fullName evidence="1">cAMP-dependent protein kinase inhibitor alpha</fullName>
    </submittedName>
</protein>
<evidence type="ECO:0000313" key="1">
    <source>
        <dbReference type="EMBL" id="GAB0179461.1"/>
    </source>
</evidence>
<proteinExistence type="predicted"/>
<dbReference type="AlphaFoldDB" id="A0ABC9W2A8"/>
<dbReference type="Proteomes" id="UP001623348">
    <property type="component" value="Unassembled WGS sequence"/>
</dbReference>
<reference evidence="1 2" key="1">
    <citation type="submission" date="2024-06" db="EMBL/GenBank/DDBJ databases">
        <title>The draft genome of Grus japonensis, version 3.</title>
        <authorList>
            <person name="Nabeshima K."/>
            <person name="Suzuki S."/>
            <person name="Onuma M."/>
        </authorList>
    </citation>
    <scope>NUCLEOTIDE SEQUENCE [LARGE SCALE GENOMIC DNA]</scope>
    <source>
        <strain evidence="1 2">451A</strain>
    </source>
</reference>
<comment type="caution">
    <text evidence="1">The sequence shown here is derived from an EMBL/GenBank/DDBJ whole genome shotgun (WGS) entry which is preliminary data.</text>
</comment>
<accession>A0ABC9W2A8</accession>